<name>A0ABW5SAV0_9FLAO</name>
<evidence type="ECO:0000313" key="2">
    <source>
        <dbReference type="EMBL" id="MFD2696941.1"/>
    </source>
</evidence>
<reference evidence="3" key="1">
    <citation type="journal article" date="2019" name="Int. J. Syst. Evol. Microbiol.">
        <title>The Global Catalogue of Microorganisms (GCM) 10K type strain sequencing project: providing services to taxonomists for standard genome sequencing and annotation.</title>
        <authorList>
            <consortium name="The Broad Institute Genomics Platform"/>
            <consortium name="The Broad Institute Genome Sequencing Center for Infectious Disease"/>
            <person name="Wu L."/>
            <person name="Ma J."/>
        </authorList>
    </citation>
    <scope>NUCLEOTIDE SEQUENCE [LARGE SCALE GENOMIC DNA]</scope>
    <source>
        <strain evidence="3">KCTC 42255</strain>
    </source>
</reference>
<evidence type="ECO:0000256" key="1">
    <source>
        <dbReference type="SAM" id="SignalP"/>
    </source>
</evidence>
<dbReference type="RefSeq" id="WP_379043899.1">
    <property type="nucleotide sequence ID" value="NZ_JBHULZ010000014.1"/>
</dbReference>
<organism evidence="2 3">
    <name type="scientific">Mesonia sediminis</name>
    <dbReference type="NCBI Taxonomy" id="1703946"/>
    <lineage>
        <taxon>Bacteria</taxon>
        <taxon>Pseudomonadati</taxon>
        <taxon>Bacteroidota</taxon>
        <taxon>Flavobacteriia</taxon>
        <taxon>Flavobacteriales</taxon>
        <taxon>Flavobacteriaceae</taxon>
        <taxon>Mesonia</taxon>
    </lineage>
</organism>
<protein>
    <recommendedName>
        <fullName evidence="4">Cell wall anchor protein</fullName>
    </recommendedName>
</protein>
<dbReference type="Proteomes" id="UP001597357">
    <property type="component" value="Unassembled WGS sequence"/>
</dbReference>
<accession>A0ABW5SAV0</accession>
<keyword evidence="1" id="KW-0732">Signal</keyword>
<evidence type="ECO:0008006" key="4">
    <source>
        <dbReference type="Google" id="ProtNLM"/>
    </source>
</evidence>
<feature type="signal peptide" evidence="1">
    <location>
        <begin position="1"/>
        <end position="18"/>
    </location>
</feature>
<keyword evidence="3" id="KW-1185">Reference proteome</keyword>
<comment type="caution">
    <text evidence="2">The sequence shown here is derived from an EMBL/GenBank/DDBJ whole genome shotgun (WGS) entry which is preliminary data.</text>
</comment>
<feature type="chain" id="PRO_5045537253" description="Cell wall anchor protein" evidence="1">
    <location>
        <begin position="19"/>
        <end position="498"/>
    </location>
</feature>
<sequence length="498" mass="53315">MKSITLYLLLLITLSGFAQVGINTDNPHSSSILDVQSEAAGVLLPRVAQASRDTLTSGIANSLLLFDTDNNQFYYNAGDETTSNWLALLSSESKRDNHVLVKSESDLPAPSGGVITLDSQTLYEINGTVTLSASIDLNGAYLIGQDTNEDVLNYTGSSSLFVGDASGSLRSVTLFNGRTGSLFNLTAASSSERLIGQSVLVSGFNSIGSVSGYGLVFFNVFQFIDNADGITYTDINSLLLNNIGWQINNTGTYETFTGTFNFIQKSSGFSYVGASSTGIDVSSNPILDKGVIKDVVFSGSGDFVKPYSGSNTYPGYNFDINWDVDCVGIPRESDNNASGNIYITRNSTTGNPSFNVSTAVPIDAQISAGQLFRFSNSTSNVTGTNNVLVYEGKEPRTFTVTGNLSYQSTSTNNGDATIHAFYIRRFDSAGANIEIPSGTEIYSEVGDHPDTRVRTVPLGGKVTLNPGDYIQIYAQYISTNGTTARNQIRIYSVSLTLE</sequence>
<proteinExistence type="predicted"/>
<evidence type="ECO:0000313" key="3">
    <source>
        <dbReference type="Proteomes" id="UP001597357"/>
    </source>
</evidence>
<dbReference type="EMBL" id="JBHULZ010000014">
    <property type="protein sequence ID" value="MFD2696941.1"/>
    <property type="molecule type" value="Genomic_DNA"/>
</dbReference>
<gene>
    <name evidence="2" type="ORF">ACFSQ0_02975</name>
</gene>